<gene>
    <name evidence="2" type="ORF">PQQ73_29135</name>
</gene>
<name>A0ABW9ENR9_9BURK</name>
<organism evidence="2 3">
    <name type="scientific">Paraburkholderia strydomiana</name>
    <dbReference type="NCBI Taxonomy" id="1245417"/>
    <lineage>
        <taxon>Bacteria</taxon>
        <taxon>Pseudomonadati</taxon>
        <taxon>Pseudomonadota</taxon>
        <taxon>Betaproteobacteria</taxon>
        <taxon>Burkholderiales</taxon>
        <taxon>Burkholderiaceae</taxon>
        <taxon>Paraburkholderia</taxon>
    </lineage>
</organism>
<proteinExistence type="predicted"/>
<sequence length="122" mass="13395">MQILHKAFRLYVMPQALERTVAFYEAVLGQSCERRIRLDSVGIEIAVIGAVIVLAGSPEALAPVRDAQAVFIVDALDEFLPQLRAQGAEILHEPRAAAGGRNFTVRHPDGLVVEYYQADQPV</sequence>
<dbReference type="Pfam" id="PF00903">
    <property type="entry name" value="Glyoxalase"/>
    <property type="match status" value="1"/>
</dbReference>
<dbReference type="InterPro" id="IPR037523">
    <property type="entry name" value="VOC_core"/>
</dbReference>
<dbReference type="InterPro" id="IPR004360">
    <property type="entry name" value="Glyas_Fos-R_dOase_dom"/>
</dbReference>
<keyword evidence="3" id="KW-1185">Reference proteome</keyword>
<evidence type="ECO:0000259" key="1">
    <source>
        <dbReference type="PROSITE" id="PS51819"/>
    </source>
</evidence>
<dbReference type="Gene3D" id="3.10.180.10">
    <property type="entry name" value="2,3-Dihydroxybiphenyl 1,2-Dioxygenase, domain 1"/>
    <property type="match status" value="1"/>
</dbReference>
<dbReference type="EMBL" id="JAQQCL010000029">
    <property type="protein sequence ID" value="MFM0720385.1"/>
    <property type="molecule type" value="Genomic_DNA"/>
</dbReference>
<comment type="caution">
    <text evidence="2">The sequence shown here is derived from an EMBL/GenBank/DDBJ whole genome shotgun (WGS) entry which is preliminary data.</text>
</comment>
<dbReference type="SUPFAM" id="SSF54593">
    <property type="entry name" value="Glyoxalase/Bleomycin resistance protein/Dihydroxybiphenyl dioxygenase"/>
    <property type="match status" value="1"/>
</dbReference>
<dbReference type="RefSeq" id="WP_408148886.1">
    <property type="nucleotide sequence ID" value="NZ_JAQQCJ010000036.1"/>
</dbReference>
<evidence type="ECO:0000313" key="3">
    <source>
        <dbReference type="Proteomes" id="UP001629392"/>
    </source>
</evidence>
<dbReference type="InterPro" id="IPR029068">
    <property type="entry name" value="Glyas_Bleomycin-R_OHBP_Dase"/>
</dbReference>
<protein>
    <submittedName>
        <fullName evidence="2">VOC family protein</fullName>
    </submittedName>
</protein>
<dbReference type="CDD" id="cd06587">
    <property type="entry name" value="VOC"/>
    <property type="match status" value="1"/>
</dbReference>
<dbReference type="PROSITE" id="PS51819">
    <property type="entry name" value="VOC"/>
    <property type="match status" value="1"/>
</dbReference>
<reference evidence="2 3" key="1">
    <citation type="journal article" date="2024" name="Chem. Sci.">
        <title>Discovery of megapolipeptins by genome mining of a Burkholderiales bacteria collection.</title>
        <authorList>
            <person name="Paulo B.S."/>
            <person name="Recchia M.J.J."/>
            <person name="Lee S."/>
            <person name="Fergusson C.H."/>
            <person name="Romanowski S.B."/>
            <person name="Hernandez A."/>
            <person name="Krull N."/>
            <person name="Liu D.Y."/>
            <person name="Cavanagh H."/>
            <person name="Bos A."/>
            <person name="Gray C.A."/>
            <person name="Murphy B.T."/>
            <person name="Linington R.G."/>
            <person name="Eustaquio A.S."/>
        </authorList>
    </citation>
    <scope>NUCLEOTIDE SEQUENCE [LARGE SCALE GENOMIC DNA]</scope>
    <source>
        <strain evidence="2 3">RL17-350-BIC-E</strain>
    </source>
</reference>
<dbReference type="Proteomes" id="UP001629392">
    <property type="component" value="Unassembled WGS sequence"/>
</dbReference>
<evidence type="ECO:0000313" key="2">
    <source>
        <dbReference type="EMBL" id="MFM0720385.1"/>
    </source>
</evidence>
<accession>A0ABW9ENR9</accession>
<feature type="domain" description="VOC" evidence="1">
    <location>
        <begin position="2"/>
        <end position="118"/>
    </location>
</feature>